<dbReference type="Pfam" id="PF24864">
    <property type="entry name" value="DUF7730"/>
    <property type="match status" value="1"/>
</dbReference>
<feature type="compositionally biased region" description="Polar residues" evidence="1">
    <location>
        <begin position="118"/>
        <end position="137"/>
    </location>
</feature>
<protein>
    <recommendedName>
        <fullName evidence="2">DUF7730 domain-containing protein</fullName>
    </recommendedName>
</protein>
<organism evidence="3 4">
    <name type="scientific">Lithohypha guttulata</name>
    <dbReference type="NCBI Taxonomy" id="1690604"/>
    <lineage>
        <taxon>Eukaryota</taxon>
        <taxon>Fungi</taxon>
        <taxon>Dikarya</taxon>
        <taxon>Ascomycota</taxon>
        <taxon>Pezizomycotina</taxon>
        <taxon>Eurotiomycetes</taxon>
        <taxon>Chaetothyriomycetidae</taxon>
        <taxon>Chaetothyriales</taxon>
        <taxon>Trichomeriaceae</taxon>
        <taxon>Lithohypha</taxon>
    </lineage>
</organism>
<dbReference type="EMBL" id="JAVRRJ010000001">
    <property type="protein sequence ID" value="KAK5090554.1"/>
    <property type="molecule type" value="Genomic_DNA"/>
</dbReference>
<evidence type="ECO:0000259" key="2">
    <source>
        <dbReference type="Pfam" id="PF24864"/>
    </source>
</evidence>
<keyword evidence="4" id="KW-1185">Reference proteome</keyword>
<name>A0AAN7TCE1_9EURO</name>
<feature type="domain" description="DUF7730" evidence="2">
    <location>
        <begin position="205"/>
        <end position="389"/>
    </location>
</feature>
<dbReference type="Proteomes" id="UP001309876">
    <property type="component" value="Unassembled WGS sequence"/>
</dbReference>
<feature type="compositionally biased region" description="Polar residues" evidence="1">
    <location>
        <begin position="77"/>
        <end position="97"/>
    </location>
</feature>
<evidence type="ECO:0000313" key="4">
    <source>
        <dbReference type="Proteomes" id="UP001309876"/>
    </source>
</evidence>
<evidence type="ECO:0000313" key="3">
    <source>
        <dbReference type="EMBL" id="KAK5090554.1"/>
    </source>
</evidence>
<comment type="caution">
    <text evidence="3">The sequence shown here is derived from an EMBL/GenBank/DDBJ whole genome shotgun (WGS) entry which is preliminary data.</text>
</comment>
<accession>A0AAN7TCE1</accession>
<sequence>MSARSTRPRCGGVTTWSSFRRIAEDSDDDPADIPCLERSSQLPKYLITERPQPQIQDNAKTRPRQPFRPRKELANRKLTSNKSVVESELAKQSSSTVAVPASQRFFARASRPGRDTRTNLSKEQSAQPIETSNQESISKARPDAEIEQQASIVHPKPGEPTMHNGQPGKWYCFSNAPYASGQQWVFVADKVQKEKVKRSRKRRPKRQTSFLSLPGELRNEIYKYVIPECRMLITRNRPNKEHDQRKKVWAEQDVKHKRPRRRLSHLLDSDQIGQGLGITRNLLLACRKVRNDVELYLYSRTTFCFSSVNVLASFLDTASKPGLRAIRKVEILHMGYANPEYSAHQKYRDRYYARWCKTCTAFGDHVTGLEHLKLEVHVHDWPYEISERQPNHIWLEVKLHHSMIQGNTRVLRDLAHDLEDDMMTLEGREERDRLETLQVLRELQAKRDALKAVRERARLGREQAAKSPPELSISAEELKEQKPTAVKVCKKGLEKYSRLDTSGMSPAALNYFRDQYCSPKHKIQATP</sequence>
<evidence type="ECO:0000256" key="1">
    <source>
        <dbReference type="SAM" id="MobiDB-lite"/>
    </source>
</evidence>
<reference evidence="3 4" key="1">
    <citation type="submission" date="2023-08" db="EMBL/GenBank/DDBJ databases">
        <title>Black Yeasts Isolated from many extreme environments.</title>
        <authorList>
            <person name="Coleine C."/>
            <person name="Stajich J.E."/>
            <person name="Selbmann L."/>
        </authorList>
    </citation>
    <scope>NUCLEOTIDE SEQUENCE [LARGE SCALE GENOMIC DNA]</scope>
    <source>
        <strain evidence="3 4">CCFEE 5910</strain>
    </source>
</reference>
<gene>
    <name evidence="3" type="ORF">LTR05_000728</name>
</gene>
<feature type="region of interest" description="Disordered" evidence="1">
    <location>
        <begin position="21"/>
        <end position="146"/>
    </location>
</feature>
<dbReference type="AlphaFoldDB" id="A0AAN7TCE1"/>
<dbReference type="PANTHER" id="PTHR38790">
    <property type="entry name" value="2EXR DOMAIN-CONTAINING PROTEIN-RELATED"/>
    <property type="match status" value="1"/>
</dbReference>
<dbReference type="InterPro" id="IPR056632">
    <property type="entry name" value="DUF7730"/>
</dbReference>
<proteinExistence type="predicted"/>